<proteinExistence type="predicted"/>
<dbReference type="Proteomes" id="UP000824596">
    <property type="component" value="Unassembled WGS sequence"/>
</dbReference>
<organism evidence="1 2">
    <name type="scientific">Hirsutella rhossiliensis</name>
    <dbReference type="NCBI Taxonomy" id="111463"/>
    <lineage>
        <taxon>Eukaryota</taxon>
        <taxon>Fungi</taxon>
        <taxon>Dikarya</taxon>
        <taxon>Ascomycota</taxon>
        <taxon>Pezizomycotina</taxon>
        <taxon>Sordariomycetes</taxon>
        <taxon>Hypocreomycetidae</taxon>
        <taxon>Hypocreales</taxon>
        <taxon>Ophiocordycipitaceae</taxon>
        <taxon>Hirsutella</taxon>
    </lineage>
</organism>
<dbReference type="EMBL" id="JAIZPD010000004">
    <property type="protein sequence ID" value="KAH0963974.1"/>
    <property type="molecule type" value="Genomic_DNA"/>
</dbReference>
<dbReference type="GeneID" id="68353531"/>
<keyword evidence="2" id="KW-1185">Reference proteome</keyword>
<dbReference type="OrthoDB" id="5419802at2759"/>
<sequence length="101" mass="11035">MVNGIRVLKPTLILNAKCASLLGRASEIKKSSDAIDIGFLLNWCADERIYPTASEVPNATKQFADYFIATYGDADSWAKAGYDVKAESQLEDMQPLAEVSC</sequence>
<reference evidence="1" key="1">
    <citation type="submission" date="2021-09" db="EMBL/GenBank/DDBJ databases">
        <title>A high-quality genome of the endoparasitic fungus Hirsutella rhossiliensis with a comparison of Hirsutella genomes reveals transposable elements contributing to genome size variation.</title>
        <authorList>
            <person name="Lin R."/>
            <person name="Jiao Y."/>
            <person name="Sun X."/>
            <person name="Ling J."/>
            <person name="Xie B."/>
            <person name="Cheng X."/>
        </authorList>
    </citation>
    <scope>NUCLEOTIDE SEQUENCE</scope>
    <source>
        <strain evidence="1">HR02</strain>
    </source>
</reference>
<dbReference type="RefSeq" id="XP_044721487.1">
    <property type="nucleotide sequence ID" value="XM_044862873.1"/>
</dbReference>
<comment type="caution">
    <text evidence="1">The sequence shown here is derived from an EMBL/GenBank/DDBJ whole genome shotgun (WGS) entry which is preliminary data.</text>
</comment>
<evidence type="ECO:0000313" key="1">
    <source>
        <dbReference type="EMBL" id="KAH0963974.1"/>
    </source>
</evidence>
<evidence type="ECO:0000313" key="2">
    <source>
        <dbReference type="Proteomes" id="UP000824596"/>
    </source>
</evidence>
<dbReference type="AlphaFoldDB" id="A0A9P8N113"/>
<name>A0A9P8N113_9HYPO</name>
<accession>A0A9P8N113</accession>
<protein>
    <submittedName>
        <fullName evidence="1">Uncharacterized protein</fullName>
    </submittedName>
</protein>
<gene>
    <name evidence="1" type="ORF">HRG_04402</name>
</gene>